<sequence length="125" mass="14503">MHSTARGYHEAPVYILRVYQFRIFISHDLFPVQNFAMLIHQEAEKSAVLLKFCYEGQNRLCSSRPKCHKMNSCGCHQTGSKRRDKKRILPTEYEPLLVSSFCGKALYIQIPLVPMHSKIPLHVRS</sequence>
<accession>K2RRD7</accession>
<gene>
    <name evidence="1" type="ORF">MPH_10032</name>
</gene>
<evidence type="ECO:0000313" key="2">
    <source>
        <dbReference type="Proteomes" id="UP000007129"/>
    </source>
</evidence>
<evidence type="ECO:0000313" key="1">
    <source>
        <dbReference type="EMBL" id="EKG12789.1"/>
    </source>
</evidence>
<dbReference type="HOGENOM" id="CLU_1993047_0_0_1"/>
<protein>
    <submittedName>
        <fullName evidence="1">Oxidoreductase, 2OG-Fe(II) oxygenase family</fullName>
    </submittedName>
</protein>
<proteinExistence type="predicted"/>
<dbReference type="Proteomes" id="UP000007129">
    <property type="component" value="Unassembled WGS sequence"/>
</dbReference>
<organism evidence="1 2">
    <name type="scientific">Macrophomina phaseolina (strain MS6)</name>
    <name type="common">Charcoal rot fungus</name>
    <dbReference type="NCBI Taxonomy" id="1126212"/>
    <lineage>
        <taxon>Eukaryota</taxon>
        <taxon>Fungi</taxon>
        <taxon>Dikarya</taxon>
        <taxon>Ascomycota</taxon>
        <taxon>Pezizomycotina</taxon>
        <taxon>Dothideomycetes</taxon>
        <taxon>Dothideomycetes incertae sedis</taxon>
        <taxon>Botryosphaeriales</taxon>
        <taxon>Botryosphaeriaceae</taxon>
        <taxon>Macrophomina</taxon>
    </lineage>
</organism>
<dbReference type="VEuPathDB" id="FungiDB:MPH_10032"/>
<name>K2RRD7_MACPH</name>
<reference evidence="1 2" key="1">
    <citation type="journal article" date="2012" name="BMC Genomics">
        <title>Tools to kill: Genome of one of the most destructive plant pathogenic fungi Macrophomina phaseolina.</title>
        <authorList>
            <person name="Islam M.S."/>
            <person name="Haque M.S."/>
            <person name="Islam M.M."/>
            <person name="Emdad E.M."/>
            <person name="Halim A."/>
            <person name="Hossen Q.M.M."/>
            <person name="Hossain M.Z."/>
            <person name="Ahmed B."/>
            <person name="Rahim S."/>
            <person name="Rahman M.S."/>
            <person name="Alam M.M."/>
            <person name="Hou S."/>
            <person name="Wan X."/>
            <person name="Saito J.A."/>
            <person name="Alam M."/>
        </authorList>
    </citation>
    <scope>NUCLEOTIDE SEQUENCE [LARGE SCALE GENOMIC DNA]</scope>
    <source>
        <strain evidence="1 2">MS6</strain>
    </source>
</reference>
<dbReference type="InParanoid" id="K2RRD7"/>
<comment type="caution">
    <text evidence="1">The sequence shown here is derived from an EMBL/GenBank/DDBJ whole genome shotgun (WGS) entry which is preliminary data.</text>
</comment>
<dbReference type="AlphaFoldDB" id="K2RRD7"/>
<dbReference type="EMBL" id="AHHD01000426">
    <property type="protein sequence ID" value="EKG12789.1"/>
    <property type="molecule type" value="Genomic_DNA"/>
</dbReference>